<evidence type="ECO:0000313" key="1">
    <source>
        <dbReference type="EMBL" id="CEK68006.1"/>
    </source>
</evidence>
<protein>
    <submittedName>
        <fullName evidence="1">Uncharacterized protein</fullName>
    </submittedName>
</protein>
<gene>
    <name evidence="1" type="primary">ORF64741</name>
</gene>
<reference evidence="1" key="1">
    <citation type="submission" date="2014-12" db="EMBL/GenBank/DDBJ databases">
        <title>Insight into the proteome of Arion vulgaris.</title>
        <authorList>
            <person name="Aradska J."/>
            <person name="Bulat T."/>
            <person name="Smidak R."/>
            <person name="Sarate P."/>
            <person name="Gangsoo J."/>
            <person name="Sialana F."/>
            <person name="Bilban M."/>
            <person name="Lubec G."/>
        </authorList>
    </citation>
    <scope>NUCLEOTIDE SEQUENCE</scope>
    <source>
        <tissue evidence="1">Skin</tissue>
    </source>
</reference>
<organism evidence="1">
    <name type="scientific">Arion vulgaris</name>
    <dbReference type="NCBI Taxonomy" id="1028688"/>
    <lineage>
        <taxon>Eukaryota</taxon>
        <taxon>Metazoa</taxon>
        <taxon>Spiralia</taxon>
        <taxon>Lophotrochozoa</taxon>
        <taxon>Mollusca</taxon>
        <taxon>Gastropoda</taxon>
        <taxon>Heterobranchia</taxon>
        <taxon>Euthyneura</taxon>
        <taxon>Panpulmonata</taxon>
        <taxon>Eupulmonata</taxon>
        <taxon>Stylommatophora</taxon>
        <taxon>Helicina</taxon>
        <taxon>Arionoidea</taxon>
        <taxon>Arionidae</taxon>
        <taxon>Arion</taxon>
    </lineage>
</organism>
<sequence>MMLLKMTGNMTDTDLRIEPKNINTLHCGLQWLIADYFDFEVTYDVSASLNAPQ</sequence>
<dbReference type="EMBL" id="HACG01021141">
    <property type="protein sequence ID" value="CEK68006.1"/>
    <property type="molecule type" value="Transcribed_RNA"/>
</dbReference>
<name>A0A0B6ZJH8_9EUPU</name>
<accession>A0A0B6ZJH8</accession>
<proteinExistence type="predicted"/>
<dbReference type="AlphaFoldDB" id="A0A0B6ZJH8"/>